<evidence type="ECO:0000256" key="11">
    <source>
        <dbReference type="ARBA" id="ARBA00023235"/>
    </source>
</evidence>
<dbReference type="AlphaFoldDB" id="A0A806KQ72"/>
<dbReference type="PANTHER" id="PTHR45866">
    <property type="entry name" value="DNA GYRASE/TOPOISOMERASE SUBUNIT B"/>
    <property type="match status" value="1"/>
</dbReference>
<dbReference type="Pfam" id="PF00986">
    <property type="entry name" value="DNA_gyraseB_C"/>
    <property type="match status" value="1"/>
</dbReference>
<feature type="domain" description="Toprim" evidence="12">
    <location>
        <begin position="467"/>
        <end position="581"/>
    </location>
</feature>
<dbReference type="InterPro" id="IPR011557">
    <property type="entry name" value="GyrB"/>
</dbReference>
<evidence type="ECO:0000256" key="3">
    <source>
        <dbReference type="ARBA" id="ARBA00010708"/>
    </source>
</evidence>
<keyword evidence="11 13" id="KW-0413">Isomerase</keyword>
<dbReference type="FunFam" id="3.30.565.10:FF:000002">
    <property type="entry name" value="DNA gyrase subunit B"/>
    <property type="match status" value="1"/>
</dbReference>
<dbReference type="PRINTS" id="PR01159">
    <property type="entry name" value="DNAGYRASEB"/>
</dbReference>
<dbReference type="Pfam" id="PF01751">
    <property type="entry name" value="Toprim"/>
    <property type="match status" value="1"/>
</dbReference>
<dbReference type="InterPro" id="IPR036890">
    <property type="entry name" value="HATPase_C_sf"/>
</dbReference>
<sequence>MEFCPPLVEGNDVLKSFLETLLNIVYNSQIFFYILFMSDIQENDYSGSNITVLEGLEAVRVRPAMYIGSTDDKGLHHLVWEVVDNSVDEALAGVCNRIDISIMPGGGIKVVDNGRGIPTDIHPKEKVGTLQVVMTKLHAGGKFDDHAYKVSAGLHGVGVSCVNALSTKLIATVTRGGKVIRQEFTRGNPVSPQYEIGVALPDEHGTCIEFYPDQSIFTETEYNYETIATRAREFAFLNKGLTLTVSDERSIAQEPEGEPLKKEEFCYPGGLGSFIEYIDQNRKPLFEKPIVISTEAGSYPLEVALRYTDSYQDNLFSFVNNVNTYDGGTHITGFKTGLTRVVIKHATGKISKPKKDVEITGADVLEGLTVIIAIKIPQPQFEGQTKRKLGNSEAKSGVESAVFRTLDEFFSENPTIIKIIAEKVYNTAEGRVAAHKAKAAVSRKGILEGGGLPGKLSDCSSRDPEKCELFLVEGDSAGGSAKQGRTREYQAILALKGKILNVEKANEIQIFNNDEIKTMIQSIGTGIRDDFKIEKLRYHKIIIMTDADVDGSHIQTLLLTFFYRYMRPLVDGGYVYLATPPLYRVKTGKQETYCFSDEDKDEAIRAIKAVGKKAELQRYKGLGEMNPDQLASTTMAPETRVLKQCCVEDAISADQIFSMLMGEEVEPRRKFIEANAYKVLDKLDI</sequence>
<keyword evidence="10" id="KW-0238">DNA-binding</keyword>
<evidence type="ECO:0000256" key="4">
    <source>
        <dbReference type="ARBA" id="ARBA00012895"/>
    </source>
</evidence>
<dbReference type="GO" id="GO:0003918">
    <property type="term" value="F:DNA topoisomerase type II (double strand cut, ATP-hydrolyzing) activity"/>
    <property type="evidence" value="ECO:0007669"/>
    <property type="project" value="UniProtKB-EC"/>
</dbReference>
<keyword evidence="5" id="KW-0479">Metal-binding</keyword>
<keyword evidence="7" id="KW-0067">ATP-binding</keyword>
<dbReference type="Pfam" id="PF02518">
    <property type="entry name" value="HATPase_c"/>
    <property type="match status" value="1"/>
</dbReference>
<dbReference type="PANTHER" id="PTHR45866:SF1">
    <property type="entry name" value="DNA GYRASE SUBUNIT B, MITOCHONDRIAL"/>
    <property type="match status" value="1"/>
</dbReference>
<evidence type="ECO:0000256" key="10">
    <source>
        <dbReference type="ARBA" id="ARBA00023125"/>
    </source>
</evidence>
<accession>A0A806KQ72</accession>
<dbReference type="CDD" id="cd03366">
    <property type="entry name" value="TOPRIM_TopoIIA_GyrB"/>
    <property type="match status" value="1"/>
</dbReference>
<keyword evidence="8" id="KW-0460">Magnesium</keyword>
<evidence type="ECO:0000256" key="7">
    <source>
        <dbReference type="ARBA" id="ARBA00022840"/>
    </source>
</evidence>
<evidence type="ECO:0000256" key="8">
    <source>
        <dbReference type="ARBA" id="ARBA00022842"/>
    </source>
</evidence>
<dbReference type="SUPFAM" id="SSF56719">
    <property type="entry name" value="Type II DNA topoisomerase"/>
    <property type="match status" value="1"/>
</dbReference>
<dbReference type="PROSITE" id="PS00177">
    <property type="entry name" value="TOPOISOMERASE_II"/>
    <property type="match status" value="1"/>
</dbReference>
<comment type="cofactor">
    <cofactor evidence="2">
        <name>Mg(2+)</name>
        <dbReference type="ChEBI" id="CHEBI:18420"/>
    </cofactor>
</comment>
<evidence type="ECO:0000313" key="13">
    <source>
        <dbReference type="EMBL" id="AGS52969.1"/>
    </source>
</evidence>
<dbReference type="InterPro" id="IPR013506">
    <property type="entry name" value="Topo_IIA_bsu_dom2"/>
</dbReference>
<dbReference type="InterPro" id="IPR014721">
    <property type="entry name" value="Ribsml_uS5_D2-typ_fold_subgr"/>
</dbReference>
<reference evidence="13" key="1">
    <citation type="submission" date="2012-03" db="EMBL/GenBank/DDBJ databases">
        <title>Functional metagenomics reveals considerable lignocellulase gene clusters in the gut microbiome of a wood-feeding higher termite.</title>
        <authorList>
            <person name="Liu N."/>
        </authorList>
    </citation>
    <scope>NUCLEOTIDE SEQUENCE</scope>
</reference>
<organism evidence="13">
    <name type="scientific">uncultured bacterium contig00028</name>
    <dbReference type="NCBI Taxonomy" id="1181517"/>
    <lineage>
        <taxon>Bacteria</taxon>
        <taxon>environmental samples</taxon>
    </lineage>
</organism>
<keyword evidence="6" id="KW-0547">Nucleotide-binding</keyword>
<dbReference type="InterPro" id="IPR020568">
    <property type="entry name" value="Ribosomal_Su5_D2-typ_SF"/>
</dbReference>
<dbReference type="InterPro" id="IPR013760">
    <property type="entry name" value="Topo_IIA-like_dom_sf"/>
</dbReference>
<dbReference type="InterPro" id="IPR006171">
    <property type="entry name" value="TOPRIM_dom"/>
</dbReference>
<dbReference type="InterPro" id="IPR013759">
    <property type="entry name" value="Topo_IIA_B_C"/>
</dbReference>
<dbReference type="CDD" id="cd16928">
    <property type="entry name" value="HATPase_GyrB-like"/>
    <property type="match status" value="1"/>
</dbReference>
<comment type="similarity">
    <text evidence="3">Belongs to the type II topoisomerase GyrB family.</text>
</comment>
<dbReference type="InterPro" id="IPR000565">
    <property type="entry name" value="Topo_IIA_B"/>
</dbReference>
<dbReference type="GO" id="GO:0006265">
    <property type="term" value="P:DNA topological change"/>
    <property type="evidence" value="ECO:0007669"/>
    <property type="project" value="InterPro"/>
</dbReference>
<keyword evidence="9" id="KW-0799">Topoisomerase</keyword>
<evidence type="ECO:0000256" key="6">
    <source>
        <dbReference type="ARBA" id="ARBA00022741"/>
    </source>
</evidence>
<dbReference type="EC" id="5.6.2.2" evidence="4"/>
<dbReference type="Gene3D" id="3.30.230.10">
    <property type="match status" value="1"/>
</dbReference>
<proteinExistence type="inferred from homology"/>
<dbReference type="SMART" id="SM00387">
    <property type="entry name" value="HATPase_c"/>
    <property type="match status" value="1"/>
</dbReference>
<evidence type="ECO:0000256" key="5">
    <source>
        <dbReference type="ARBA" id="ARBA00022723"/>
    </source>
</evidence>
<dbReference type="PRINTS" id="PR00418">
    <property type="entry name" value="TPI2FAMILY"/>
</dbReference>
<dbReference type="NCBIfam" id="NF004189">
    <property type="entry name" value="PRK05644.1"/>
    <property type="match status" value="1"/>
</dbReference>
<evidence type="ECO:0000256" key="2">
    <source>
        <dbReference type="ARBA" id="ARBA00001946"/>
    </source>
</evidence>
<dbReference type="PROSITE" id="PS50880">
    <property type="entry name" value="TOPRIM"/>
    <property type="match status" value="1"/>
</dbReference>
<dbReference type="InterPro" id="IPR001241">
    <property type="entry name" value="Topo_IIA"/>
</dbReference>
<dbReference type="InterPro" id="IPR018522">
    <property type="entry name" value="TopoIIA_CS"/>
</dbReference>
<evidence type="ECO:0000256" key="9">
    <source>
        <dbReference type="ARBA" id="ARBA00023029"/>
    </source>
</evidence>
<protein>
    <recommendedName>
        <fullName evidence="4">DNA topoisomerase (ATP-hydrolyzing)</fullName>
        <ecNumber evidence="4">5.6.2.2</ecNumber>
    </recommendedName>
</protein>
<dbReference type="SUPFAM" id="SSF55874">
    <property type="entry name" value="ATPase domain of HSP90 chaperone/DNA topoisomerase II/histidine kinase"/>
    <property type="match status" value="1"/>
</dbReference>
<dbReference type="FunFam" id="3.40.50.670:FF:000002">
    <property type="entry name" value="DNA gyrase subunit B"/>
    <property type="match status" value="1"/>
</dbReference>
<evidence type="ECO:0000259" key="12">
    <source>
        <dbReference type="PROSITE" id="PS50880"/>
    </source>
</evidence>
<dbReference type="SUPFAM" id="SSF54211">
    <property type="entry name" value="Ribosomal protein S5 domain 2-like"/>
    <property type="match status" value="1"/>
</dbReference>
<dbReference type="InterPro" id="IPR003594">
    <property type="entry name" value="HATPase_dom"/>
</dbReference>
<dbReference type="EMBL" id="JQ844217">
    <property type="protein sequence ID" value="AGS52969.1"/>
    <property type="molecule type" value="Genomic_DNA"/>
</dbReference>
<dbReference type="Gene3D" id="3.30.565.10">
    <property type="entry name" value="Histidine kinase-like ATPase, C-terminal domain"/>
    <property type="match status" value="1"/>
</dbReference>
<name>A0A806KQ72_9BACT</name>
<dbReference type="GO" id="GO:0005694">
    <property type="term" value="C:chromosome"/>
    <property type="evidence" value="ECO:0007669"/>
    <property type="project" value="InterPro"/>
</dbReference>
<dbReference type="Pfam" id="PF00204">
    <property type="entry name" value="DNA_gyraseB"/>
    <property type="match status" value="1"/>
</dbReference>
<dbReference type="InterPro" id="IPR034160">
    <property type="entry name" value="TOPRIM_GyrB"/>
</dbReference>
<comment type="catalytic activity">
    <reaction evidence="1">
        <text>ATP-dependent breakage, passage and rejoining of double-stranded DNA.</text>
        <dbReference type="EC" id="5.6.2.2"/>
    </reaction>
</comment>
<dbReference type="GO" id="GO:0046872">
    <property type="term" value="F:metal ion binding"/>
    <property type="evidence" value="ECO:0007669"/>
    <property type="project" value="UniProtKB-KW"/>
</dbReference>
<dbReference type="NCBIfam" id="TIGR01059">
    <property type="entry name" value="gyrB"/>
    <property type="match status" value="1"/>
</dbReference>
<dbReference type="Gene3D" id="3.40.50.670">
    <property type="match status" value="1"/>
</dbReference>
<dbReference type="GO" id="GO:0005524">
    <property type="term" value="F:ATP binding"/>
    <property type="evidence" value="ECO:0007669"/>
    <property type="project" value="UniProtKB-KW"/>
</dbReference>
<dbReference type="NCBIfam" id="NF011501">
    <property type="entry name" value="PRK14939.1"/>
    <property type="match status" value="1"/>
</dbReference>
<dbReference type="GO" id="GO:0003677">
    <property type="term" value="F:DNA binding"/>
    <property type="evidence" value="ECO:0007669"/>
    <property type="project" value="UniProtKB-KW"/>
</dbReference>
<dbReference type="CDD" id="cd00822">
    <property type="entry name" value="TopoII_Trans_DNA_gyrase"/>
    <property type="match status" value="1"/>
</dbReference>
<dbReference type="InterPro" id="IPR002288">
    <property type="entry name" value="DNA_gyrase_B_C"/>
</dbReference>
<dbReference type="SMART" id="SM00433">
    <property type="entry name" value="TOP2c"/>
    <property type="match status" value="1"/>
</dbReference>
<evidence type="ECO:0000256" key="1">
    <source>
        <dbReference type="ARBA" id="ARBA00000185"/>
    </source>
</evidence>